<dbReference type="Pfam" id="PF12911">
    <property type="entry name" value="OppC_N"/>
    <property type="match status" value="1"/>
</dbReference>
<evidence type="ECO:0000256" key="5">
    <source>
        <dbReference type="ARBA" id="ARBA00022989"/>
    </source>
</evidence>
<dbReference type="AlphaFoldDB" id="A0A1J5THS5"/>
<dbReference type="GO" id="GO:0005886">
    <property type="term" value="C:plasma membrane"/>
    <property type="evidence" value="ECO:0007669"/>
    <property type="project" value="UniProtKB-SubCell"/>
</dbReference>
<evidence type="ECO:0000256" key="7">
    <source>
        <dbReference type="RuleBase" id="RU363032"/>
    </source>
</evidence>
<dbReference type="SUPFAM" id="SSF161098">
    <property type="entry name" value="MetI-like"/>
    <property type="match status" value="1"/>
</dbReference>
<protein>
    <recommendedName>
        <fullName evidence="8">ABC transmembrane type-1 domain-containing protein</fullName>
    </recommendedName>
</protein>
<dbReference type="PANTHER" id="PTHR43386">
    <property type="entry name" value="OLIGOPEPTIDE TRANSPORT SYSTEM PERMEASE PROTEIN APPC"/>
    <property type="match status" value="1"/>
</dbReference>
<keyword evidence="6 7" id="KW-0472">Membrane</keyword>
<feature type="transmembrane region" description="Helical" evidence="7">
    <location>
        <begin position="164"/>
        <end position="181"/>
    </location>
</feature>
<dbReference type="PROSITE" id="PS50928">
    <property type="entry name" value="ABC_TM1"/>
    <property type="match status" value="1"/>
</dbReference>
<keyword evidence="3" id="KW-1003">Cell membrane</keyword>
<sequence length="302" mass="33320">MNDFKAELNPRLDEFKRAAYQLKKNPLALIGLCMIFTIFLVAIFAPFLAPPEEGQRDPHRMEEHFEYNFDLQAPGENGYILGSTNAGYDIYYGLVWGTQIAIKVGFIVVSLGTLIAVTLGVISGYYGGRVDEVIMRVTDVFLAIPGLVLALAVVAVLNTPSLEHLMYALIVVWWPGFTRIVRGQALTVRNLPYVEAAKAAGASDFRIIFKHVLPNCMTPVIISATLDIGSVVLVFAGLGFLGFGGTPDLAEWGLLVGFGQSHLTDGYWWAFFFPGLAISFWALAFYLFGDGLRDILDPRKRD</sequence>
<evidence type="ECO:0000256" key="3">
    <source>
        <dbReference type="ARBA" id="ARBA00022475"/>
    </source>
</evidence>
<organism evidence="9 10">
    <name type="scientific">Marine Group III euryarchaeote CG-Bathy1</name>
    <dbReference type="NCBI Taxonomy" id="1889001"/>
    <lineage>
        <taxon>Archaea</taxon>
        <taxon>Methanobacteriati</taxon>
        <taxon>Thermoplasmatota</taxon>
        <taxon>Thermoplasmata</taxon>
        <taxon>Candidatus Thermoprofundales</taxon>
    </lineage>
</organism>
<dbReference type="EMBL" id="MIYU01000016">
    <property type="protein sequence ID" value="OIR15720.1"/>
    <property type="molecule type" value="Genomic_DNA"/>
</dbReference>
<keyword evidence="5 7" id="KW-1133">Transmembrane helix</keyword>
<comment type="caution">
    <text evidence="9">The sequence shown here is derived from an EMBL/GenBank/DDBJ whole genome shotgun (WGS) entry which is preliminary data.</text>
</comment>
<dbReference type="Pfam" id="PF00528">
    <property type="entry name" value="BPD_transp_1"/>
    <property type="match status" value="1"/>
</dbReference>
<feature type="transmembrane region" description="Helical" evidence="7">
    <location>
        <begin position="266"/>
        <end position="289"/>
    </location>
</feature>
<dbReference type="InterPro" id="IPR025966">
    <property type="entry name" value="OppC_N"/>
</dbReference>
<feature type="domain" description="ABC transmembrane type-1" evidence="8">
    <location>
        <begin position="102"/>
        <end position="289"/>
    </location>
</feature>
<name>A0A1J5THS5_9ARCH</name>
<dbReference type="InterPro" id="IPR000515">
    <property type="entry name" value="MetI-like"/>
</dbReference>
<proteinExistence type="inferred from homology"/>
<feature type="transmembrane region" description="Helical" evidence="7">
    <location>
        <begin position="100"/>
        <end position="128"/>
    </location>
</feature>
<keyword evidence="2 7" id="KW-0813">Transport</keyword>
<dbReference type="InterPro" id="IPR035906">
    <property type="entry name" value="MetI-like_sf"/>
</dbReference>
<accession>A0A1J5THS5</accession>
<gene>
    <name evidence="9" type="ORF">BEU04_02110</name>
</gene>
<feature type="transmembrane region" description="Helical" evidence="7">
    <location>
        <begin position="27"/>
        <end position="49"/>
    </location>
</feature>
<comment type="similarity">
    <text evidence="7">Belongs to the binding-protein-dependent transport system permease family.</text>
</comment>
<dbReference type="PANTHER" id="PTHR43386:SF1">
    <property type="entry name" value="D,D-DIPEPTIDE TRANSPORT SYSTEM PERMEASE PROTEIN DDPC-RELATED"/>
    <property type="match status" value="1"/>
</dbReference>
<comment type="subcellular location">
    <subcellularLocation>
        <location evidence="1 7">Cell membrane</location>
        <topology evidence="1 7">Multi-pass membrane protein</topology>
    </subcellularLocation>
</comment>
<evidence type="ECO:0000256" key="4">
    <source>
        <dbReference type="ARBA" id="ARBA00022692"/>
    </source>
</evidence>
<evidence type="ECO:0000313" key="9">
    <source>
        <dbReference type="EMBL" id="OIR15720.1"/>
    </source>
</evidence>
<evidence type="ECO:0000256" key="1">
    <source>
        <dbReference type="ARBA" id="ARBA00004651"/>
    </source>
</evidence>
<dbReference type="Proteomes" id="UP000183815">
    <property type="component" value="Unassembled WGS sequence"/>
</dbReference>
<dbReference type="CDD" id="cd06261">
    <property type="entry name" value="TM_PBP2"/>
    <property type="match status" value="1"/>
</dbReference>
<dbReference type="Gene3D" id="1.10.3720.10">
    <property type="entry name" value="MetI-like"/>
    <property type="match status" value="1"/>
</dbReference>
<feature type="transmembrane region" description="Helical" evidence="7">
    <location>
        <begin position="140"/>
        <end position="158"/>
    </location>
</feature>
<dbReference type="GO" id="GO:0055085">
    <property type="term" value="P:transmembrane transport"/>
    <property type="evidence" value="ECO:0007669"/>
    <property type="project" value="InterPro"/>
</dbReference>
<evidence type="ECO:0000313" key="10">
    <source>
        <dbReference type="Proteomes" id="UP000183815"/>
    </source>
</evidence>
<keyword evidence="4 7" id="KW-0812">Transmembrane</keyword>
<feature type="transmembrane region" description="Helical" evidence="7">
    <location>
        <begin position="220"/>
        <end position="246"/>
    </location>
</feature>
<dbReference type="InterPro" id="IPR050366">
    <property type="entry name" value="BP-dependent_transpt_permease"/>
</dbReference>
<reference evidence="9 10" key="1">
    <citation type="submission" date="2016-08" db="EMBL/GenBank/DDBJ databases">
        <title>New Insights into Marine Group III Euryarchaeota, from dark to light.</title>
        <authorList>
            <person name="Haro-Moreno J.M."/>
            <person name="Rodriguez-Valera F."/>
            <person name="Lopez-Garcia P."/>
            <person name="Moreira D."/>
            <person name="Martin-Cuadrado A.B."/>
        </authorList>
    </citation>
    <scope>NUCLEOTIDE SEQUENCE [LARGE SCALE GENOMIC DNA]</scope>
    <source>
        <strain evidence="9">CG-Bathy1</strain>
    </source>
</reference>
<evidence type="ECO:0000256" key="6">
    <source>
        <dbReference type="ARBA" id="ARBA00023136"/>
    </source>
</evidence>
<evidence type="ECO:0000259" key="8">
    <source>
        <dbReference type="PROSITE" id="PS50928"/>
    </source>
</evidence>
<evidence type="ECO:0000256" key="2">
    <source>
        <dbReference type="ARBA" id="ARBA00022448"/>
    </source>
</evidence>